<sequence length="349" mass="38960">MKSYFAIGIMSGTSLDGLDIAYVCFSKGEKWNFEVLHAHTFPYCEEWKKRLSTAIRLSAVELFTLNTAYGRYLGQQVQDFIHRYDIKRLDIIASHGHTVHHQPEKGFTVQIGDGRAIQQVCPYPVVYDFRSQDVILGGQGAPLVPIGDELLFSDFDACLNLGGFSNISFRQSERRIAFDVCPFNIVLNHYAQKLGKEYDAEGKMAALGRANQDIVNQLDVLSYYHQSVPKSLGLEWVEANIFPLLASLAPQDALATFSEHIVHQLCNVTEQYALKKVLATGGGVFNDFIINRLMENSSTEWLVPSPEIIHFKEALIFALMGVLRLRGENNVLASATGSSRNHCSGILLP</sequence>
<dbReference type="GO" id="GO:0005524">
    <property type="term" value="F:ATP binding"/>
    <property type="evidence" value="ECO:0007669"/>
    <property type="project" value="InterPro"/>
</dbReference>
<dbReference type="Proteomes" id="UP000255515">
    <property type="component" value="Unassembled WGS sequence"/>
</dbReference>
<dbReference type="EC" id="2.7.1.170" evidence="1"/>
<dbReference type="AlphaFoldDB" id="A0A380ZVE8"/>
<dbReference type="InterPro" id="IPR043129">
    <property type="entry name" value="ATPase_NBD"/>
</dbReference>
<dbReference type="InterPro" id="IPR005338">
    <property type="entry name" value="Anhydro_N_Ac-Mur_kinase"/>
</dbReference>
<proteinExistence type="predicted"/>
<dbReference type="RefSeq" id="WP_002665158.1">
    <property type="nucleotide sequence ID" value="NZ_UFTJ01000005.1"/>
</dbReference>
<reference evidence="1 2" key="1">
    <citation type="submission" date="2018-06" db="EMBL/GenBank/DDBJ databases">
        <authorList>
            <consortium name="Pathogen Informatics"/>
            <person name="Doyle S."/>
        </authorList>
    </citation>
    <scope>NUCLEOTIDE SEQUENCE [LARGE SCALE GENOMIC DNA]</scope>
    <source>
        <strain evidence="1 2">NCTC11661</strain>
    </source>
</reference>
<dbReference type="EMBL" id="UFTJ01000005">
    <property type="protein sequence ID" value="SUV53273.1"/>
    <property type="molecule type" value="Genomic_DNA"/>
</dbReference>
<dbReference type="GO" id="GO:0016301">
    <property type="term" value="F:kinase activity"/>
    <property type="evidence" value="ECO:0007669"/>
    <property type="project" value="UniProtKB-KW"/>
</dbReference>
<dbReference type="PANTHER" id="PTHR30605:SF0">
    <property type="entry name" value="ANHYDRO-N-ACETYLMURAMIC ACID KINASE"/>
    <property type="match status" value="1"/>
</dbReference>
<evidence type="ECO:0000313" key="1">
    <source>
        <dbReference type="EMBL" id="SUV53273.1"/>
    </source>
</evidence>
<dbReference type="Gene3D" id="3.30.420.40">
    <property type="match status" value="2"/>
</dbReference>
<dbReference type="Pfam" id="PF03702">
    <property type="entry name" value="AnmK"/>
    <property type="match status" value="1"/>
</dbReference>
<dbReference type="SUPFAM" id="SSF53067">
    <property type="entry name" value="Actin-like ATPase domain"/>
    <property type="match status" value="1"/>
</dbReference>
<keyword evidence="1" id="KW-0418">Kinase</keyword>
<gene>
    <name evidence="1" type="primary">anmK</name>
    <name evidence="1" type="ORF">NCTC11661_02422</name>
</gene>
<dbReference type="GO" id="GO:0009254">
    <property type="term" value="P:peptidoglycan turnover"/>
    <property type="evidence" value="ECO:0007669"/>
    <property type="project" value="InterPro"/>
</dbReference>
<dbReference type="NCBIfam" id="NF007144">
    <property type="entry name" value="PRK09585.2-3"/>
    <property type="match status" value="1"/>
</dbReference>
<protein>
    <submittedName>
        <fullName evidence="1">Anhydro-N-acetylmuramic acid kinase</fullName>
        <ecNumber evidence="1">2.7.1.170</ecNumber>
    </submittedName>
</protein>
<dbReference type="GO" id="GO:0016773">
    <property type="term" value="F:phosphotransferase activity, alcohol group as acceptor"/>
    <property type="evidence" value="ECO:0007669"/>
    <property type="project" value="InterPro"/>
</dbReference>
<keyword evidence="1" id="KW-0808">Transferase</keyword>
<organism evidence="1 2">
    <name type="scientific">Bergeyella zoohelcum</name>
    <dbReference type="NCBI Taxonomy" id="1015"/>
    <lineage>
        <taxon>Bacteria</taxon>
        <taxon>Pseudomonadati</taxon>
        <taxon>Bacteroidota</taxon>
        <taxon>Flavobacteriia</taxon>
        <taxon>Flavobacteriales</taxon>
        <taxon>Weeksellaceae</taxon>
        <taxon>Bergeyella</taxon>
    </lineage>
</organism>
<accession>A0A380ZVE8</accession>
<dbReference type="GO" id="GO:0006040">
    <property type="term" value="P:amino sugar metabolic process"/>
    <property type="evidence" value="ECO:0007669"/>
    <property type="project" value="InterPro"/>
</dbReference>
<evidence type="ECO:0000313" key="2">
    <source>
        <dbReference type="Proteomes" id="UP000255515"/>
    </source>
</evidence>
<name>A0A380ZVE8_9FLAO</name>
<dbReference type="PANTHER" id="PTHR30605">
    <property type="entry name" value="ANHYDRO-N-ACETYLMURAMIC ACID KINASE"/>
    <property type="match status" value="1"/>
</dbReference>